<dbReference type="SUPFAM" id="SSF52047">
    <property type="entry name" value="RNI-like"/>
    <property type="match status" value="1"/>
</dbReference>
<dbReference type="PANTHER" id="PTHR38926:SF80">
    <property type="entry name" value="F-BOX DOMAIN, LEUCINE-RICH REPEAT DOMAIN SUPERFAMILY"/>
    <property type="match status" value="1"/>
</dbReference>
<dbReference type="Gene3D" id="3.80.10.10">
    <property type="entry name" value="Ribonuclease Inhibitor"/>
    <property type="match status" value="1"/>
</dbReference>
<evidence type="ECO:0000313" key="2">
    <source>
        <dbReference type="Proteomes" id="UP001188597"/>
    </source>
</evidence>
<dbReference type="PANTHER" id="PTHR38926">
    <property type="entry name" value="F-BOX DOMAIN CONTAINING PROTEIN, EXPRESSED"/>
    <property type="match status" value="1"/>
</dbReference>
<dbReference type="InterPro" id="IPR032675">
    <property type="entry name" value="LRR_dom_sf"/>
</dbReference>
<organism evidence="1 2">
    <name type="scientific">Escallonia herrerae</name>
    <dbReference type="NCBI Taxonomy" id="1293975"/>
    <lineage>
        <taxon>Eukaryota</taxon>
        <taxon>Viridiplantae</taxon>
        <taxon>Streptophyta</taxon>
        <taxon>Embryophyta</taxon>
        <taxon>Tracheophyta</taxon>
        <taxon>Spermatophyta</taxon>
        <taxon>Magnoliopsida</taxon>
        <taxon>eudicotyledons</taxon>
        <taxon>Gunneridae</taxon>
        <taxon>Pentapetalae</taxon>
        <taxon>asterids</taxon>
        <taxon>campanulids</taxon>
        <taxon>Escalloniales</taxon>
        <taxon>Escalloniaceae</taxon>
        <taxon>Escallonia</taxon>
    </lineage>
</organism>
<evidence type="ECO:0000313" key="1">
    <source>
        <dbReference type="EMBL" id="KAK3039748.1"/>
    </source>
</evidence>
<name>A0AA89BG82_9ASTE</name>
<keyword evidence="2" id="KW-1185">Reference proteome</keyword>
<accession>A0AA89BG82</accession>
<reference evidence="1" key="1">
    <citation type="submission" date="2022-12" db="EMBL/GenBank/DDBJ databases">
        <title>Draft genome assemblies for two species of Escallonia (Escalloniales).</title>
        <authorList>
            <person name="Chanderbali A."/>
            <person name="Dervinis C."/>
            <person name="Anghel I."/>
            <person name="Soltis D."/>
            <person name="Soltis P."/>
            <person name="Zapata F."/>
        </authorList>
    </citation>
    <scope>NUCLEOTIDE SEQUENCE</scope>
    <source>
        <strain evidence="1">UCBG64.0493</strain>
        <tissue evidence="1">Leaf</tissue>
    </source>
</reference>
<protein>
    <submittedName>
        <fullName evidence="1">Uncharacterized protein</fullName>
    </submittedName>
</protein>
<proteinExistence type="predicted"/>
<sequence length="308" mass="34900">MCSCARMVLPWRSMIHLSCWDVFFLRGELLEAEEVGEAGQGELVWSSISGGEAMVRSTMGLWQELVGRCSSGCTCHSSSQLRHLRLAYCDDRFSSGAFIEAFKNLPLLEDIHIYYTSISKEAIEVAGRCCPMLKSFKLNKQAYRFPPAECDDEALAIAENMPGIRCLQLIGNMLTNSGLQAILDRCHCLESLDLRQCLNVNIGGDIRKICAERIKELRSPYDSMEDYPFAAVIWGACYDGHEDWLELVDVDFFDNYDYDDMAIHGPDQDGPSTNSNHADYWRCFSMQFTICTSLDWLGLVVEVWGQLW</sequence>
<gene>
    <name evidence="1" type="ORF">RJ639_027405</name>
</gene>
<dbReference type="EMBL" id="JAVXUP010000070">
    <property type="protein sequence ID" value="KAK3039748.1"/>
    <property type="molecule type" value="Genomic_DNA"/>
</dbReference>
<dbReference type="AlphaFoldDB" id="A0AA89BG82"/>
<comment type="caution">
    <text evidence="1">The sequence shown here is derived from an EMBL/GenBank/DDBJ whole genome shotgun (WGS) entry which is preliminary data.</text>
</comment>
<dbReference type="Proteomes" id="UP001188597">
    <property type="component" value="Unassembled WGS sequence"/>
</dbReference>